<dbReference type="RefSeq" id="WP_121241362.1">
    <property type="nucleotide sequence ID" value="NZ_BHVV01000006.1"/>
</dbReference>
<reference evidence="1 2" key="1">
    <citation type="submission" date="2018-10" db="EMBL/GenBank/DDBJ databases">
        <title>Genomic Encyclopedia of Type Strains, Phase IV (KMG-IV): sequencing the most valuable type-strain genomes for metagenomic binning, comparative biology and taxonomic classification.</title>
        <authorList>
            <person name="Goeker M."/>
        </authorList>
    </citation>
    <scope>NUCLEOTIDE SEQUENCE [LARGE SCALE GENOMIC DNA]</scope>
    <source>
        <strain evidence="1 2">DSM 26916</strain>
    </source>
</reference>
<dbReference type="GO" id="GO:0008233">
    <property type="term" value="F:peptidase activity"/>
    <property type="evidence" value="ECO:0007669"/>
    <property type="project" value="UniProtKB-KW"/>
</dbReference>
<proteinExistence type="predicted"/>
<dbReference type="GO" id="GO:0005839">
    <property type="term" value="C:proteasome core complex"/>
    <property type="evidence" value="ECO:0007669"/>
    <property type="project" value="InterPro"/>
</dbReference>
<dbReference type="AlphaFoldDB" id="A0A497XEH5"/>
<dbReference type="Pfam" id="PF00227">
    <property type="entry name" value="Proteasome"/>
    <property type="match status" value="1"/>
</dbReference>
<dbReference type="InterPro" id="IPR001353">
    <property type="entry name" value="Proteasome_sua/b"/>
</dbReference>
<organism evidence="1 2">
    <name type="scientific">Sulfurisoma sediminicola</name>
    <dbReference type="NCBI Taxonomy" id="1381557"/>
    <lineage>
        <taxon>Bacteria</taxon>
        <taxon>Pseudomonadati</taxon>
        <taxon>Pseudomonadota</taxon>
        <taxon>Betaproteobacteria</taxon>
        <taxon>Nitrosomonadales</taxon>
        <taxon>Sterolibacteriaceae</taxon>
        <taxon>Sulfurisoma</taxon>
    </lineage>
</organism>
<keyword evidence="1" id="KW-0378">Hydrolase</keyword>
<dbReference type="SUPFAM" id="SSF56235">
    <property type="entry name" value="N-terminal nucleophile aminohydrolases (Ntn hydrolases)"/>
    <property type="match status" value="1"/>
</dbReference>
<evidence type="ECO:0000313" key="2">
    <source>
        <dbReference type="Proteomes" id="UP000268908"/>
    </source>
</evidence>
<dbReference type="Gene3D" id="3.60.20.10">
    <property type="entry name" value="Glutamine Phosphoribosylpyrophosphate, subunit 1, domain 1"/>
    <property type="match status" value="1"/>
</dbReference>
<sequence length="260" mass="28916">MTYCLAINVNDGLVLCSDSRTNAGTDNVSVYSKMHTFIWPGQRFFVLLSAGNLATTQAVVKKLNNDIPAGLAPNLLTVNSMQEAADYLGVVSTQVQKLHTSRDTATTSFEATFVFGGQIAGQAPEMFMVYPQGNYIHESREHPFLQIGEIKYGKPILDRVVKRDVSLERAARCALVSMNSTIRSNVTVGPPVELLIYERDSLGEGRRIYFSEDDPYARQLSERWNEGLMKALQDLPPFPWETETKTAEDDGRVLNFPSNA</sequence>
<dbReference type="Proteomes" id="UP000268908">
    <property type="component" value="Unassembled WGS sequence"/>
</dbReference>
<protein>
    <submittedName>
        <fullName evidence="1">Putative proteasome-type protease</fullName>
    </submittedName>
</protein>
<dbReference type="GO" id="GO:0051603">
    <property type="term" value="P:proteolysis involved in protein catabolic process"/>
    <property type="evidence" value="ECO:0007669"/>
    <property type="project" value="InterPro"/>
</dbReference>
<evidence type="ECO:0000313" key="1">
    <source>
        <dbReference type="EMBL" id="RLJ64935.1"/>
    </source>
</evidence>
<accession>A0A497XEH5</accession>
<gene>
    <name evidence="1" type="ORF">DFR35_1587</name>
</gene>
<keyword evidence="2" id="KW-1185">Reference proteome</keyword>
<dbReference type="OrthoDB" id="9786336at2"/>
<dbReference type="PIRSF" id="PIRSF009120">
    <property type="entry name" value="UCP009120_prtse"/>
    <property type="match status" value="1"/>
</dbReference>
<dbReference type="InterPro" id="IPR029055">
    <property type="entry name" value="Ntn_hydrolases_N"/>
</dbReference>
<comment type="caution">
    <text evidence="1">The sequence shown here is derived from an EMBL/GenBank/DDBJ whole genome shotgun (WGS) entry which is preliminary data.</text>
</comment>
<dbReference type="EMBL" id="RCCI01000005">
    <property type="protein sequence ID" value="RLJ64935.1"/>
    <property type="molecule type" value="Genomic_DNA"/>
</dbReference>
<name>A0A497XEH5_9PROT</name>
<dbReference type="InterPro" id="IPR016545">
    <property type="entry name" value="UCP009120_prtse"/>
</dbReference>
<keyword evidence="1" id="KW-0647">Proteasome</keyword>
<keyword evidence="1" id="KW-0645">Protease</keyword>